<reference evidence="1 2" key="2">
    <citation type="submission" date="2015-01" db="EMBL/GenBank/DDBJ databases">
        <authorList>
            <consortium name="NBRP consortium"/>
            <person name="Sawabe T."/>
            <person name="Meirelles P."/>
            <person name="Feng G."/>
            <person name="Sayaka M."/>
            <person name="Hattori M."/>
            <person name="Ohkuma M."/>
        </authorList>
    </citation>
    <scope>NUCLEOTIDE SEQUENCE [LARGE SCALE GENOMIC DNA]</scope>
    <source>
        <strain evidence="2">JCM 19231</strain>
    </source>
</reference>
<protein>
    <submittedName>
        <fullName evidence="1">Fimbrial protein pilin</fullName>
    </submittedName>
</protein>
<gene>
    <name evidence="1" type="ORF">JCM19231_1166</name>
</gene>
<keyword evidence="2" id="KW-1185">Reference proteome</keyword>
<reference evidence="1 2" key="1">
    <citation type="submission" date="2015-01" db="EMBL/GenBank/DDBJ databases">
        <title>Vibrio sp. C1 JCM 19231 whole genome shotgun sequence.</title>
        <authorList>
            <person name="Sawabe T."/>
            <person name="Meirelles P."/>
            <person name="Feng G."/>
            <person name="Sayaka M."/>
            <person name="Hattori M."/>
            <person name="Ohkuma M."/>
        </authorList>
    </citation>
    <scope>NUCLEOTIDE SEQUENCE [LARGE SCALE GENOMIC DNA]</scope>
    <source>
        <strain evidence="2">JCM 19231</strain>
    </source>
</reference>
<dbReference type="SUPFAM" id="SSF54523">
    <property type="entry name" value="Pili subunits"/>
    <property type="match status" value="1"/>
</dbReference>
<dbReference type="EMBL" id="BBRZ01000054">
    <property type="protein sequence ID" value="GAM57455.1"/>
    <property type="molecule type" value="Genomic_DNA"/>
</dbReference>
<accession>A0A0B8NSJ4</accession>
<dbReference type="Gene3D" id="3.30.700.10">
    <property type="entry name" value="Glycoprotein, Type 4 Pilin"/>
    <property type="match status" value="1"/>
</dbReference>
<evidence type="ECO:0000313" key="1">
    <source>
        <dbReference type="EMBL" id="GAM57455.1"/>
    </source>
</evidence>
<dbReference type="InterPro" id="IPR045584">
    <property type="entry name" value="Pilin-like"/>
</dbReference>
<evidence type="ECO:0000313" key="2">
    <source>
        <dbReference type="Proteomes" id="UP000031671"/>
    </source>
</evidence>
<sequence>MIVVIVILAVLAVVAAPRFLDLNSDARESMLKGVASELQQAINFAHQRWVVEGIGNVAVANMPGYAEGTDTNPNSNSIDSHLDMNDVGYPIGVDKNPRLSAPLNIGRGNKACFLLWNRLLDSSLVATDNANQIDDFDIYATRRRGEGEFSGAQTRCAFIYTKDGFSTNPNNATHVIWYDSRTGDISYVLND</sequence>
<dbReference type="Proteomes" id="UP000031671">
    <property type="component" value="Unassembled WGS sequence"/>
</dbReference>
<dbReference type="AlphaFoldDB" id="A0A0B8NSJ4"/>
<comment type="caution">
    <text evidence="1">The sequence shown here is derived from an EMBL/GenBank/DDBJ whole genome shotgun (WGS) entry which is preliminary data.</text>
</comment>
<organism evidence="1 2">
    <name type="scientific">Vibrio ishigakensis</name>
    <dbReference type="NCBI Taxonomy" id="1481914"/>
    <lineage>
        <taxon>Bacteria</taxon>
        <taxon>Pseudomonadati</taxon>
        <taxon>Pseudomonadota</taxon>
        <taxon>Gammaproteobacteria</taxon>
        <taxon>Vibrionales</taxon>
        <taxon>Vibrionaceae</taxon>
        <taxon>Vibrio</taxon>
    </lineage>
</organism>
<proteinExistence type="predicted"/>
<name>A0A0B8NSJ4_9VIBR</name>